<keyword evidence="2" id="KW-0812">Transmembrane</keyword>
<feature type="transmembrane region" description="Helical" evidence="2">
    <location>
        <begin position="389"/>
        <end position="408"/>
    </location>
</feature>
<evidence type="ECO:0000256" key="2">
    <source>
        <dbReference type="SAM" id="Phobius"/>
    </source>
</evidence>
<dbReference type="Gene3D" id="3.10.20.320">
    <property type="entry name" value="Putative peptidoglycan bound protein (lpxtg motif)"/>
    <property type="match status" value="2"/>
</dbReference>
<dbReference type="OrthoDB" id="2243937at2"/>
<feature type="signal peptide" evidence="3">
    <location>
        <begin position="1"/>
        <end position="24"/>
    </location>
</feature>
<feature type="domain" description="MucBP" evidence="4">
    <location>
        <begin position="310"/>
        <end position="372"/>
    </location>
</feature>
<dbReference type="InParanoid" id="A0A5R8QD82"/>
<feature type="domain" description="MucBP" evidence="4">
    <location>
        <begin position="238"/>
        <end position="304"/>
    </location>
</feature>
<dbReference type="AlphaFoldDB" id="A0A5R8QD82"/>
<keyword evidence="2" id="KW-0472">Membrane</keyword>
<evidence type="ECO:0000313" key="5">
    <source>
        <dbReference type="EMBL" id="TLG74226.1"/>
    </source>
</evidence>
<protein>
    <submittedName>
        <fullName evidence="5">LPXTG cell wall anchor domain-containing protein</fullName>
    </submittedName>
</protein>
<keyword evidence="1" id="KW-0677">Repeat</keyword>
<dbReference type="InterPro" id="IPR009459">
    <property type="entry name" value="MucBP_dom"/>
</dbReference>
<feature type="chain" id="PRO_5024383118" evidence="3">
    <location>
        <begin position="25"/>
        <end position="413"/>
    </location>
</feature>
<name>A0A5R8QD82_9FIRM</name>
<evidence type="ECO:0000256" key="3">
    <source>
        <dbReference type="SAM" id="SignalP"/>
    </source>
</evidence>
<sequence length="413" mass="45732">MKRKIGIALLAIFLMCGLQTSVFAESTDEKQITPTLRLLSYETADLNGRGSVTFSGSAIYNKPYKYITVTKTVTLTNTSNTTMNAQLYLPFLYTYGLSETDNTSYDYIGYPSKWDSSVNKFFYNGYVTNGGYVGAVVGDEVTLSYPLRKDLKDAQYFINDIVYKQADLADWRPDIPIVRELAQEGEDETIIAFDMGELAPGETRTFSFDFKNYGIPTYAGVSGIDVVTYLRTEYIAKPVTVQYHDENGDAIIAADVINENGEQLLDEPYTTTPKEISGYRLVATPENAKGILSEEEQTVVYRYQKITDGNVIVNYLDESGNALTDATILTGEVGSNYQTEAKAINGWELKNTVGNASGTYNVTDQTVNYIYQPIAIVDSLPNTGENHDAYIAIGLGIVFVAGTMLTILKIKRK</sequence>
<reference evidence="5 6" key="1">
    <citation type="submission" date="2019-05" db="EMBL/GenBank/DDBJ databases">
        <title>Culicoidintestinum kansasii gen. nov., sp. nov. from the gastrointestinal tract of the biting midge, Culicoides sonorensis.</title>
        <authorList>
            <person name="Neupane S."/>
            <person name="Ghosh A."/>
            <person name="Gunther S."/>
            <person name="Martin K."/>
            <person name="Zurek L."/>
        </authorList>
    </citation>
    <scope>NUCLEOTIDE SEQUENCE [LARGE SCALE GENOMIC DNA]</scope>
    <source>
        <strain evidence="5 6">CS-1</strain>
    </source>
</reference>
<dbReference type="EMBL" id="VBWP01000004">
    <property type="protein sequence ID" value="TLG74226.1"/>
    <property type="molecule type" value="Genomic_DNA"/>
</dbReference>
<evidence type="ECO:0000259" key="4">
    <source>
        <dbReference type="Pfam" id="PF06458"/>
    </source>
</evidence>
<gene>
    <name evidence="5" type="ORF">FEZ08_05840</name>
</gene>
<proteinExistence type="predicted"/>
<dbReference type="Pfam" id="PF06458">
    <property type="entry name" value="MucBP"/>
    <property type="match status" value="2"/>
</dbReference>
<keyword evidence="6" id="KW-1185">Reference proteome</keyword>
<organism evidence="5 6">
    <name type="scientific">Culicoidibacter larvae</name>
    <dbReference type="NCBI Taxonomy" id="2579976"/>
    <lineage>
        <taxon>Bacteria</taxon>
        <taxon>Bacillati</taxon>
        <taxon>Bacillota</taxon>
        <taxon>Culicoidibacteria</taxon>
        <taxon>Culicoidibacterales</taxon>
        <taxon>Culicoidibacteraceae</taxon>
        <taxon>Culicoidibacter</taxon>
    </lineage>
</organism>
<dbReference type="RefSeq" id="WP_138190778.1">
    <property type="nucleotide sequence ID" value="NZ_VBWP01000004.1"/>
</dbReference>
<evidence type="ECO:0000313" key="6">
    <source>
        <dbReference type="Proteomes" id="UP000306912"/>
    </source>
</evidence>
<comment type="caution">
    <text evidence="5">The sequence shown here is derived from an EMBL/GenBank/DDBJ whole genome shotgun (WGS) entry which is preliminary data.</text>
</comment>
<evidence type="ECO:0000256" key="1">
    <source>
        <dbReference type="ARBA" id="ARBA00022737"/>
    </source>
</evidence>
<dbReference type="NCBIfam" id="TIGR01167">
    <property type="entry name" value="LPXTG_anchor"/>
    <property type="match status" value="1"/>
</dbReference>
<keyword evidence="3" id="KW-0732">Signal</keyword>
<keyword evidence="2" id="KW-1133">Transmembrane helix</keyword>
<dbReference type="Proteomes" id="UP000306912">
    <property type="component" value="Unassembled WGS sequence"/>
</dbReference>
<accession>A0A5R8QD82</accession>